<reference evidence="2 3" key="1">
    <citation type="submission" date="2020-07" db="EMBL/GenBank/DDBJ databases">
        <title>Comparative genomics of pyrophilous fungi reveals a link between fire events and developmental genes.</title>
        <authorList>
            <consortium name="DOE Joint Genome Institute"/>
            <person name="Steindorff A.S."/>
            <person name="Carver A."/>
            <person name="Calhoun S."/>
            <person name="Stillman K."/>
            <person name="Liu H."/>
            <person name="Lipzen A."/>
            <person name="Pangilinan J."/>
            <person name="Labutti K."/>
            <person name="Bruns T.D."/>
            <person name="Grigoriev I.V."/>
        </authorList>
    </citation>
    <scope>NUCLEOTIDE SEQUENCE [LARGE SCALE GENOMIC DNA]</scope>
    <source>
        <strain evidence="2 3">CBS 144469</strain>
    </source>
</reference>
<comment type="caution">
    <text evidence="2">The sequence shown here is derived from an EMBL/GenBank/DDBJ whole genome shotgun (WGS) entry which is preliminary data.</text>
</comment>
<dbReference type="Gene3D" id="3.80.10.10">
    <property type="entry name" value="Ribonuclease Inhibitor"/>
    <property type="match status" value="1"/>
</dbReference>
<feature type="region of interest" description="Disordered" evidence="1">
    <location>
        <begin position="1"/>
        <end position="34"/>
    </location>
</feature>
<evidence type="ECO:0000256" key="1">
    <source>
        <dbReference type="SAM" id="MobiDB-lite"/>
    </source>
</evidence>
<dbReference type="InterPro" id="IPR032675">
    <property type="entry name" value="LRR_dom_sf"/>
</dbReference>
<dbReference type="Proteomes" id="UP000521943">
    <property type="component" value="Unassembled WGS sequence"/>
</dbReference>
<keyword evidence="3" id="KW-1185">Reference proteome</keyword>
<evidence type="ECO:0000313" key="3">
    <source>
        <dbReference type="Proteomes" id="UP000521943"/>
    </source>
</evidence>
<name>A0A8H6LY41_9AGAR</name>
<organism evidence="2 3">
    <name type="scientific">Ephemerocybe angulata</name>
    <dbReference type="NCBI Taxonomy" id="980116"/>
    <lineage>
        <taxon>Eukaryota</taxon>
        <taxon>Fungi</taxon>
        <taxon>Dikarya</taxon>
        <taxon>Basidiomycota</taxon>
        <taxon>Agaricomycotina</taxon>
        <taxon>Agaricomycetes</taxon>
        <taxon>Agaricomycetidae</taxon>
        <taxon>Agaricales</taxon>
        <taxon>Agaricineae</taxon>
        <taxon>Psathyrellaceae</taxon>
        <taxon>Ephemerocybe</taxon>
    </lineage>
</organism>
<proteinExistence type="predicted"/>
<dbReference type="EMBL" id="JACGCI010000113">
    <property type="protein sequence ID" value="KAF6744857.1"/>
    <property type="molecule type" value="Genomic_DNA"/>
</dbReference>
<dbReference type="AlphaFoldDB" id="A0A8H6LY41"/>
<sequence length="455" mass="50708">MDPNITNSDNDLEESSDPPLPMDPDITNSDNNHEGWSIPPDVIRHIASFRCFASPSYCFNSIDDLYPLDAPDLARHGCDWAAPELLLASSAIYSQVYDLSWRTPRVNSVRGLRSVLETAFRTHLFAGERRPPGEYVRCFDIAMDLSVAQWENALPTLLRSLSSLRILILSSRTLSFLPLDDWSSSNNPLGPRPFGSSFPPSLTQLLLSCPNIGVNMEDLVLLSLELPQLERLQVAKFDDLEYISLQQTVTSPSYFFPSLAWLSVGTFLRSPEDARSINSRGAKALTTLLRALSVGSGLRRLNRLDILYDIELPDSFLLAHGSLLQTISIPSKNHRSVRRQASFSRLTTLKKLIVLQEPSTSPLPRTPNASLETIAFFCPLYPYLSRPRHNDSSLEVQNYQLVADVVSAAPFFPALRNVVLSVTSSSTAADIEKHRERLSTVNLSLRTVSVDLSEH</sequence>
<gene>
    <name evidence="2" type="ORF">DFP72DRAFT_1078066</name>
</gene>
<accession>A0A8H6LY41</accession>
<evidence type="ECO:0000313" key="2">
    <source>
        <dbReference type="EMBL" id="KAF6744857.1"/>
    </source>
</evidence>
<protein>
    <submittedName>
        <fullName evidence="2">Uncharacterized protein</fullName>
    </submittedName>
</protein>